<dbReference type="EMBL" id="JASCZI010090838">
    <property type="protein sequence ID" value="MED6147047.1"/>
    <property type="molecule type" value="Genomic_DNA"/>
</dbReference>
<accession>A0ABU6TEC8</accession>
<comment type="caution">
    <text evidence="1">The sequence shown here is derived from an EMBL/GenBank/DDBJ whole genome shotgun (WGS) entry which is preliminary data.</text>
</comment>
<name>A0ABU6TEC8_9FABA</name>
<evidence type="ECO:0000313" key="1">
    <source>
        <dbReference type="EMBL" id="MED6147047.1"/>
    </source>
</evidence>
<proteinExistence type="predicted"/>
<gene>
    <name evidence="1" type="ORF">PIB30_117444</name>
</gene>
<keyword evidence="2" id="KW-1185">Reference proteome</keyword>
<protein>
    <submittedName>
        <fullName evidence="1">Uncharacterized protein</fullName>
    </submittedName>
</protein>
<reference evidence="1 2" key="1">
    <citation type="journal article" date="2023" name="Plants (Basel)">
        <title>Bridging the Gap: Combining Genomics and Transcriptomics Approaches to Understand Stylosanthes scabra, an Orphan Legume from the Brazilian Caatinga.</title>
        <authorList>
            <person name="Ferreira-Neto J.R.C."/>
            <person name="da Silva M.D."/>
            <person name="Binneck E."/>
            <person name="de Melo N.F."/>
            <person name="da Silva R.H."/>
            <person name="de Melo A.L.T.M."/>
            <person name="Pandolfi V."/>
            <person name="Bustamante F.O."/>
            <person name="Brasileiro-Vidal A.C."/>
            <person name="Benko-Iseppon A.M."/>
        </authorList>
    </citation>
    <scope>NUCLEOTIDE SEQUENCE [LARGE SCALE GENOMIC DNA]</scope>
    <source>
        <tissue evidence="1">Leaves</tissue>
    </source>
</reference>
<sequence length="177" mass="20872">MGRCRRCHRSRRQERRVEDANTDEGGWWRCRCGCWSVVVPVEENNQTEICSSFTKKKQGILKRGFNLQRSSNKRRRRKNAFGADFRHRKSFSKEGDIFNGHSIIKACSTRLLQGQELQAYWFPYPQSFEHEECFFYLLLLLSESESSLSLSSLSSECSNHMYLSVLEMSRPHRLLQH</sequence>
<dbReference type="Proteomes" id="UP001341840">
    <property type="component" value="Unassembled WGS sequence"/>
</dbReference>
<organism evidence="1 2">
    <name type="scientific">Stylosanthes scabra</name>
    <dbReference type="NCBI Taxonomy" id="79078"/>
    <lineage>
        <taxon>Eukaryota</taxon>
        <taxon>Viridiplantae</taxon>
        <taxon>Streptophyta</taxon>
        <taxon>Embryophyta</taxon>
        <taxon>Tracheophyta</taxon>
        <taxon>Spermatophyta</taxon>
        <taxon>Magnoliopsida</taxon>
        <taxon>eudicotyledons</taxon>
        <taxon>Gunneridae</taxon>
        <taxon>Pentapetalae</taxon>
        <taxon>rosids</taxon>
        <taxon>fabids</taxon>
        <taxon>Fabales</taxon>
        <taxon>Fabaceae</taxon>
        <taxon>Papilionoideae</taxon>
        <taxon>50 kb inversion clade</taxon>
        <taxon>dalbergioids sensu lato</taxon>
        <taxon>Dalbergieae</taxon>
        <taxon>Pterocarpus clade</taxon>
        <taxon>Stylosanthes</taxon>
    </lineage>
</organism>
<evidence type="ECO:0000313" key="2">
    <source>
        <dbReference type="Proteomes" id="UP001341840"/>
    </source>
</evidence>